<dbReference type="AlphaFoldDB" id="A0A1X0QLX4"/>
<feature type="transmembrane region" description="Helical" evidence="1">
    <location>
        <begin position="17"/>
        <end position="39"/>
    </location>
</feature>
<protein>
    <submittedName>
        <fullName evidence="2">Uncharacterized protein</fullName>
    </submittedName>
</protein>
<evidence type="ECO:0000313" key="2">
    <source>
        <dbReference type="EMBL" id="ORE00752.1"/>
    </source>
</evidence>
<keyword evidence="1" id="KW-0812">Transmembrane</keyword>
<dbReference type="Proteomes" id="UP000242414">
    <property type="component" value="Unassembled WGS sequence"/>
</dbReference>
<gene>
    <name evidence="2" type="ORF">BCV72DRAFT_101086</name>
</gene>
<accession>A0A1X0QLX4</accession>
<dbReference type="EMBL" id="KV922309">
    <property type="protein sequence ID" value="ORE00752.1"/>
    <property type="molecule type" value="Genomic_DNA"/>
</dbReference>
<proteinExistence type="predicted"/>
<keyword evidence="1" id="KW-0472">Membrane</keyword>
<name>A0A1X0QLX4_RHIZD</name>
<dbReference type="VEuPathDB" id="FungiDB:BCV72DRAFT_101086"/>
<sequence length="68" mass="7784">MHTHIYIRGRKGTTQHLTGYCTSLISLVSLLSFNALGLIKTRNKLTLYTSRSRSSFPRRTISSTFFVF</sequence>
<evidence type="ECO:0000256" key="1">
    <source>
        <dbReference type="SAM" id="Phobius"/>
    </source>
</evidence>
<keyword evidence="1" id="KW-1133">Transmembrane helix</keyword>
<organism evidence="2">
    <name type="scientific">Rhizopus microsporus var. microsporus</name>
    <dbReference type="NCBI Taxonomy" id="86635"/>
    <lineage>
        <taxon>Eukaryota</taxon>
        <taxon>Fungi</taxon>
        <taxon>Fungi incertae sedis</taxon>
        <taxon>Mucoromycota</taxon>
        <taxon>Mucoromycotina</taxon>
        <taxon>Mucoromycetes</taxon>
        <taxon>Mucorales</taxon>
        <taxon>Mucorineae</taxon>
        <taxon>Rhizopodaceae</taxon>
        <taxon>Rhizopus</taxon>
    </lineage>
</organism>
<reference evidence="2" key="1">
    <citation type="journal article" date="2016" name="Proc. Natl. Acad. Sci. U.S.A.">
        <title>Lipid metabolic changes in an early divergent fungus govern the establishment of a mutualistic symbiosis with endobacteria.</title>
        <authorList>
            <person name="Lastovetsky O.A."/>
            <person name="Gaspar M.L."/>
            <person name="Mondo S.J."/>
            <person name="LaButti K.M."/>
            <person name="Sandor L."/>
            <person name="Grigoriev I.V."/>
            <person name="Henry S.A."/>
            <person name="Pawlowska T.E."/>
        </authorList>
    </citation>
    <scope>NUCLEOTIDE SEQUENCE [LARGE SCALE GENOMIC DNA]</scope>
    <source>
        <strain evidence="2">ATCC 52814</strain>
    </source>
</reference>